<gene>
    <name evidence="6" type="ORF">T310_5329</name>
</gene>
<evidence type="ECO:0000256" key="1">
    <source>
        <dbReference type="ARBA" id="ARBA00023016"/>
    </source>
</evidence>
<dbReference type="Proteomes" id="UP000053958">
    <property type="component" value="Unassembled WGS sequence"/>
</dbReference>
<dbReference type="InterPro" id="IPR002068">
    <property type="entry name" value="A-crystallin/Hsp20_dom"/>
</dbReference>
<name>A0A0F4YQV7_RASE3</name>
<comment type="similarity">
    <text evidence="2 3">Belongs to the small heat shock protein (HSP20) family.</text>
</comment>
<dbReference type="RefSeq" id="XP_013327264.1">
    <property type="nucleotide sequence ID" value="XM_013471810.1"/>
</dbReference>
<reference evidence="6 7" key="1">
    <citation type="submission" date="2015-04" db="EMBL/GenBank/DDBJ databases">
        <authorList>
            <person name="Heijne W.H."/>
            <person name="Fedorova N.D."/>
            <person name="Nierman W.C."/>
            <person name="Vollebregt A.W."/>
            <person name="Zhao Z."/>
            <person name="Wu L."/>
            <person name="Kumar M."/>
            <person name="Stam H."/>
            <person name="van den Berg M.A."/>
            <person name="Pel H.J."/>
        </authorList>
    </citation>
    <scope>NUCLEOTIDE SEQUENCE [LARGE SCALE GENOMIC DNA]</scope>
    <source>
        <strain evidence="6 7">CBS 393.64</strain>
    </source>
</reference>
<accession>A0A0F4YQV7</accession>
<dbReference type="PANTHER" id="PTHR11527">
    <property type="entry name" value="HEAT-SHOCK PROTEIN 20 FAMILY MEMBER"/>
    <property type="match status" value="1"/>
</dbReference>
<evidence type="ECO:0000256" key="2">
    <source>
        <dbReference type="PROSITE-ProRule" id="PRU00285"/>
    </source>
</evidence>
<dbReference type="AlphaFoldDB" id="A0A0F4YQV7"/>
<feature type="compositionally biased region" description="Acidic residues" evidence="4">
    <location>
        <begin position="97"/>
        <end position="115"/>
    </location>
</feature>
<organism evidence="6 7">
    <name type="scientific">Rasamsonia emersonii (strain ATCC 16479 / CBS 393.64 / IMI 116815)</name>
    <dbReference type="NCBI Taxonomy" id="1408163"/>
    <lineage>
        <taxon>Eukaryota</taxon>
        <taxon>Fungi</taxon>
        <taxon>Dikarya</taxon>
        <taxon>Ascomycota</taxon>
        <taxon>Pezizomycotina</taxon>
        <taxon>Eurotiomycetes</taxon>
        <taxon>Eurotiomycetidae</taxon>
        <taxon>Eurotiales</taxon>
        <taxon>Trichocomaceae</taxon>
        <taxon>Rasamsonia</taxon>
    </lineage>
</organism>
<dbReference type="STRING" id="1408163.A0A0F4YQV7"/>
<feature type="region of interest" description="Disordered" evidence="4">
    <location>
        <begin position="95"/>
        <end position="180"/>
    </location>
</feature>
<keyword evidence="1 6" id="KW-0346">Stress response</keyword>
<dbReference type="InterPro" id="IPR031107">
    <property type="entry name" value="Small_HSP"/>
</dbReference>
<dbReference type="EMBL" id="LASV01000243">
    <property type="protein sequence ID" value="KKA20652.1"/>
    <property type="molecule type" value="Genomic_DNA"/>
</dbReference>
<keyword evidence="7" id="KW-1185">Reference proteome</keyword>
<dbReference type="Pfam" id="PF00011">
    <property type="entry name" value="HSP20"/>
    <property type="match status" value="1"/>
</dbReference>
<sequence>MAFYPRFSAGDFLPLFRLLDDYDVHRSTRSSSSHRRHHNDHWPTARSFAPRFDVREVNDSYLLDGELPGVQQKDVEIEFTDPHTLVIKGRVEHEYNNDNDNEQDEATANDSSSDDDTSKKSYQPTVEDADDDEATGTNKSTTVIPTSSTPNTTTSTSASSDNRLSKSTKSKDKGKAVQKQPSFKYWVSERSVGEFHRTFTFPTRVNQDAVKASLKNGILSIVVPKKPAHVVKKIRIE</sequence>
<dbReference type="InterPro" id="IPR008978">
    <property type="entry name" value="HSP20-like_chaperone"/>
</dbReference>
<proteinExistence type="inferred from homology"/>
<feature type="domain" description="SHSP" evidence="5">
    <location>
        <begin position="43"/>
        <end position="237"/>
    </location>
</feature>
<dbReference type="PROSITE" id="PS01031">
    <property type="entry name" value="SHSP"/>
    <property type="match status" value="1"/>
</dbReference>
<dbReference type="GeneID" id="25317674"/>
<evidence type="ECO:0000256" key="4">
    <source>
        <dbReference type="SAM" id="MobiDB-lite"/>
    </source>
</evidence>
<protein>
    <submittedName>
        <fullName evidence="6">30 kDa heat shock protein</fullName>
    </submittedName>
</protein>
<evidence type="ECO:0000256" key="3">
    <source>
        <dbReference type="RuleBase" id="RU003616"/>
    </source>
</evidence>
<dbReference type="CDD" id="cd06464">
    <property type="entry name" value="ACD_sHsps-like"/>
    <property type="match status" value="1"/>
</dbReference>
<evidence type="ECO:0000313" key="7">
    <source>
        <dbReference type="Proteomes" id="UP000053958"/>
    </source>
</evidence>
<comment type="caution">
    <text evidence="6">The sequence shown here is derived from an EMBL/GenBank/DDBJ whole genome shotgun (WGS) entry which is preliminary data.</text>
</comment>
<feature type="compositionally biased region" description="Low complexity" evidence="4">
    <location>
        <begin position="140"/>
        <end position="160"/>
    </location>
</feature>
<dbReference type="OrthoDB" id="1431247at2759"/>
<dbReference type="Gene3D" id="2.60.40.790">
    <property type="match status" value="1"/>
</dbReference>
<dbReference type="SUPFAM" id="SSF49764">
    <property type="entry name" value="HSP20-like chaperones"/>
    <property type="match status" value="1"/>
</dbReference>
<evidence type="ECO:0000313" key="6">
    <source>
        <dbReference type="EMBL" id="KKA20652.1"/>
    </source>
</evidence>
<evidence type="ECO:0000259" key="5">
    <source>
        <dbReference type="PROSITE" id="PS01031"/>
    </source>
</evidence>